<organism evidence="7 8">
    <name type="scientific">Aerophototrophica crusticola</name>
    <dbReference type="NCBI Taxonomy" id="1709002"/>
    <lineage>
        <taxon>Bacteria</taxon>
        <taxon>Pseudomonadati</taxon>
        <taxon>Pseudomonadota</taxon>
        <taxon>Alphaproteobacteria</taxon>
        <taxon>Rhodospirillales</taxon>
        <taxon>Rhodospirillaceae</taxon>
        <taxon>Aerophototrophica</taxon>
    </lineage>
</organism>
<dbReference type="GO" id="GO:0090729">
    <property type="term" value="F:toxin activity"/>
    <property type="evidence" value="ECO:0007669"/>
    <property type="project" value="UniProtKB-KW"/>
</dbReference>
<dbReference type="KEGG" id="acru:HHL28_08445"/>
<keyword evidence="3 5" id="KW-0479">Metal-binding</keyword>
<dbReference type="GO" id="GO:0016787">
    <property type="term" value="F:hydrolase activity"/>
    <property type="evidence" value="ECO:0007669"/>
    <property type="project" value="UniProtKB-KW"/>
</dbReference>
<evidence type="ECO:0000259" key="6">
    <source>
        <dbReference type="Pfam" id="PF01850"/>
    </source>
</evidence>
<comment type="cofactor">
    <cofactor evidence="5">
        <name>Mg(2+)</name>
        <dbReference type="ChEBI" id="CHEBI:18420"/>
    </cofactor>
</comment>
<protein>
    <recommendedName>
        <fullName evidence="5">Ribonuclease VapC</fullName>
        <shortName evidence="5">RNase VapC</shortName>
        <ecNumber evidence="5">3.1.-.-</ecNumber>
    </recommendedName>
    <alternativeName>
        <fullName evidence="5">Toxin VapC</fullName>
    </alternativeName>
</protein>
<evidence type="ECO:0000256" key="1">
    <source>
        <dbReference type="ARBA" id="ARBA00022649"/>
    </source>
</evidence>
<name>A0A858R6T7_9PROT</name>
<comment type="function">
    <text evidence="5">Toxic component of a toxin-antitoxin (TA) system. An RNase.</text>
</comment>
<feature type="binding site" evidence="5">
    <location>
        <position position="5"/>
    </location>
    <ligand>
        <name>Mg(2+)</name>
        <dbReference type="ChEBI" id="CHEBI:18420"/>
    </ligand>
</feature>
<dbReference type="InterPro" id="IPR022907">
    <property type="entry name" value="VapC_family"/>
</dbReference>
<keyword evidence="4 5" id="KW-0378">Hydrolase</keyword>
<evidence type="ECO:0000313" key="7">
    <source>
        <dbReference type="EMBL" id="QJE73105.1"/>
    </source>
</evidence>
<evidence type="ECO:0000256" key="5">
    <source>
        <dbReference type="HAMAP-Rule" id="MF_00265"/>
    </source>
</evidence>
<dbReference type="AlphaFoldDB" id="A0A858R6T7"/>
<evidence type="ECO:0000313" key="8">
    <source>
        <dbReference type="Proteomes" id="UP000501891"/>
    </source>
</evidence>
<keyword evidence="2 5" id="KW-0540">Nuclease</keyword>
<keyword evidence="5" id="KW-0800">Toxin</keyword>
<feature type="domain" description="PIN" evidence="6">
    <location>
        <begin position="3"/>
        <end position="126"/>
    </location>
</feature>
<dbReference type="Gene3D" id="3.40.50.1010">
    <property type="entry name" value="5'-nuclease"/>
    <property type="match status" value="1"/>
</dbReference>
<dbReference type="GO" id="GO:0000287">
    <property type="term" value="F:magnesium ion binding"/>
    <property type="evidence" value="ECO:0007669"/>
    <property type="project" value="UniProtKB-UniRule"/>
</dbReference>
<sequence length="134" mass="14728">MIAIDTSAVLAILLLEPEEDHFLDLVRTARGVCMSAVNLHECAMVLTGRQGSGGMPDILERFIAEFGVAMVPFGLADVREAQDAFRRFGKGRHPAALNMGDCAAYALARSRRIPLLYKGNDFRRTDLAPAFRPH</sequence>
<comment type="similarity">
    <text evidence="5">Belongs to the PINc/VapC protein family.</text>
</comment>
<dbReference type="SUPFAM" id="SSF88723">
    <property type="entry name" value="PIN domain-like"/>
    <property type="match status" value="1"/>
</dbReference>
<keyword evidence="8" id="KW-1185">Reference proteome</keyword>
<proteinExistence type="inferred from homology"/>
<dbReference type="CDD" id="cd09871">
    <property type="entry name" value="PIN_MtVapC28-VapC30-like"/>
    <property type="match status" value="1"/>
</dbReference>
<evidence type="ECO:0000256" key="3">
    <source>
        <dbReference type="ARBA" id="ARBA00022723"/>
    </source>
</evidence>
<dbReference type="Pfam" id="PF01850">
    <property type="entry name" value="PIN"/>
    <property type="match status" value="1"/>
</dbReference>
<dbReference type="HAMAP" id="MF_00265">
    <property type="entry name" value="VapC_Nob1"/>
    <property type="match status" value="1"/>
</dbReference>
<dbReference type="EC" id="3.1.-.-" evidence="5"/>
<keyword evidence="1 5" id="KW-1277">Toxin-antitoxin system</keyword>
<accession>A0A858R6T7</accession>
<keyword evidence="5" id="KW-0460">Magnesium</keyword>
<evidence type="ECO:0000256" key="4">
    <source>
        <dbReference type="ARBA" id="ARBA00022801"/>
    </source>
</evidence>
<dbReference type="InterPro" id="IPR002716">
    <property type="entry name" value="PIN_dom"/>
</dbReference>
<reference evidence="7" key="1">
    <citation type="submission" date="2020-04" db="EMBL/GenBank/DDBJ databases">
        <title>A desert anoxygenic phototrophic bacterium fixes CO2 using RubisCO under aerobic conditions.</title>
        <authorList>
            <person name="Tang K."/>
        </authorList>
    </citation>
    <scope>NUCLEOTIDE SEQUENCE [LARGE SCALE GENOMIC DNA]</scope>
    <source>
        <strain evidence="7">MIMtkB3</strain>
    </source>
</reference>
<feature type="binding site" evidence="5">
    <location>
        <position position="101"/>
    </location>
    <ligand>
        <name>Mg(2+)</name>
        <dbReference type="ChEBI" id="CHEBI:18420"/>
    </ligand>
</feature>
<gene>
    <name evidence="5" type="primary">vapC</name>
    <name evidence="7" type="ORF">HHL28_08445</name>
</gene>
<dbReference type="InterPro" id="IPR029060">
    <property type="entry name" value="PIN-like_dom_sf"/>
</dbReference>
<dbReference type="GO" id="GO:0004540">
    <property type="term" value="F:RNA nuclease activity"/>
    <property type="evidence" value="ECO:0007669"/>
    <property type="project" value="InterPro"/>
</dbReference>
<evidence type="ECO:0000256" key="2">
    <source>
        <dbReference type="ARBA" id="ARBA00022722"/>
    </source>
</evidence>
<dbReference type="Proteomes" id="UP000501891">
    <property type="component" value="Chromosome"/>
</dbReference>
<dbReference type="EMBL" id="CP051775">
    <property type="protein sequence ID" value="QJE73105.1"/>
    <property type="molecule type" value="Genomic_DNA"/>
</dbReference>